<accession>A5ATA9</accession>
<dbReference type="EMBL" id="AM434765">
    <property type="protein sequence ID" value="CAN80442.1"/>
    <property type="molecule type" value="Genomic_DNA"/>
</dbReference>
<dbReference type="InterPro" id="IPR053134">
    <property type="entry name" value="RNA-dir_DNA_polymerase"/>
</dbReference>
<dbReference type="SUPFAM" id="SSF56672">
    <property type="entry name" value="DNA/RNA polymerases"/>
    <property type="match status" value="1"/>
</dbReference>
<dbReference type="Gene3D" id="3.30.70.270">
    <property type="match status" value="1"/>
</dbReference>
<evidence type="ECO:0008006" key="2">
    <source>
        <dbReference type="Google" id="ProtNLM"/>
    </source>
</evidence>
<evidence type="ECO:0000313" key="1">
    <source>
        <dbReference type="EMBL" id="CAN80442.1"/>
    </source>
</evidence>
<dbReference type="CDD" id="cd01647">
    <property type="entry name" value="RT_LTR"/>
    <property type="match status" value="1"/>
</dbReference>
<dbReference type="PANTHER" id="PTHR24559">
    <property type="entry name" value="TRANSPOSON TY3-I GAG-POL POLYPROTEIN"/>
    <property type="match status" value="1"/>
</dbReference>
<sequence>MQEVVRAEVLKLLQAGIIYPISDSPWVSPTQGEEVATRLTSGWRVCIDYRKLNDVTRKDHFPLPFIDQVLERVSGHHFYCFLDGYSRRRPLSHVHLEHMPTEECLLVYATHPQHSNNRIMEVFMDDITIYGRAFEECLVNLECLTRRNAMLWYIKELSLATSSPRKALKLIKQRWNLLSNYHPQQL</sequence>
<proteinExistence type="predicted"/>
<dbReference type="InterPro" id="IPR043128">
    <property type="entry name" value="Rev_trsase/Diguanyl_cyclase"/>
</dbReference>
<name>A5ATA9_VITVI</name>
<protein>
    <recommendedName>
        <fullName evidence="2">Transposon Ty3-I Gag-Pol polyprotein</fullName>
    </recommendedName>
</protein>
<reference evidence="1" key="1">
    <citation type="journal article" date="2007" name="PLoS ONE">
        <title>The first genome sequence of an elite grapevine cultivar (Pinot noir Vitis vinifera L.): coping with a highly heterozygous genome.</title>
        <authorList>
            <person name="Velasco R."/>
            <person name="Zharkikh A."/>
            <person name="Troggio M."/>
            <person name="Cartwright D.A."/>
            <person name="Cestaro A."/>
            <person name="Pruss D."/>
            <person name="Pindo M."/>
            <person name="FitzGerald L.M."/>
            <person name="Vezzulli S."/>
            <person name="Reid J."/>
            <person name="Malacarne G."/>
            <person name="Iliev D."/>
            <person name="Coppola G."/>
            <person name="Wardell B."/>
            <person name="Micheletti D."/>
            <person name="Macalma T."/>
            <person name="Facci M."/>
            <person name="Mitchell J.T."/>
            <person name="Perazzolli M."/>
            <person name="Eldredge G."/>
            <person name="Gatto P."/>
            <person name="Oyzerski R."/>
            <person name="Moretto M."/>
            <person name="Gutin N."/>
            <person name="Stefanini M."/>
            <person name="Chen Y."/>
            <person name="Segala C."/>
            <person name="Davenport C."/>
            <person name="Dematte L."/>
            <person name="Mraz A."/>
            <person name="Battilana J."/>
            <person name="Stormo K."/>
            <person name="Costa F."/>
            <person name="Tao Q."/>
            <person name="Si-Ammour A."/>
            <person name="Harkins T."/>
            <person name="Lackey A."/>
            <person name="Perbost C."/>
            <person name="Taillon B."/>
            <person name="Stella A."/>
            <person name="Solovyev V."/>
            <person name="Fawcett J.A."/>
            <person name="Sterck L."/>
            <person name="Vandepoele K."/>
            <person name="Grando S.M."/>
            <person name="Toppo S."/>
            <person name="Moser C."/>
            <person name="Lanchbury J."/>
            <person name="Bogden R."/>
            <person name="Skolnick M."/>
            <person name="Sgaramella V."/>
            <person name="Bhatnagar S.K."/>
            <person name="Fontana P."/>
            <person name="Gutin A."/>
            <person name="Van de Peer Y."/>
            <person name="Salamini F."/>
            <person name="Viola R."/>
        </authorList>
    </citation>
    <scope>NUCLEOTIDE SEQUENCE</scope>
</reference>
<gene>
    <name evidence="1" type="ORF">VITISV_007122</name>
</gene>
<dbReference type="InterPro" id="IPR043502">
    <property type="entry name" value="DNA/RNA_pol_sf"/>
</dbReference>
<dbReference type="AlphaFoldDB" id="A5ATA9"/>
<dbReference type="PANTHER" id="PTHR24559:SF444">
    <property type="entry name" value="REVERSE TRANSCRIPTASE DOMAIN-CONTAINING PROTEIN"/>
    <property type="match status" value="1"/>
</dbReference>
<organism evidence="1">
    <name type="scientific">Vitis vinifera</name>
    <name type="common">Grape</name>
    <dbReference type="NCBI Taxonomy" id="29760"/>
    <lineage>
        <taxon>Eukaryota</taxon>
        <taxon>Viridiplantae</taxon>
        <taxon>Streptophyta</taxon>
        <taxon>Embryophyta</taxon>
        <taxon>Tracheophyta</taxon>
        <taxon>Spermatophyta</taxon>
        <taxon>Magnoliopsida</taxon>
        <taxon>eudicotyledons</taxon>
        <taxon>Gunneridae</taxon>
        <taxon>Pentapetalae</taxon>
        <taxon>rosids</taxon>
        <taxon>Vitales</taxon>
        <taxon>Vitaceae</taxon>
        <taxon>Viteae</taxon>
        <taxon>Vitis</taxon>
    </lineage>
</organism>